<comment type="caution">
    <text evidence="13">The sequence shown here is derived from an EMBL/GenBank/DDBJ whole genome shotgun (WGS) entry which is preliminary data.</text>
</comment>
<gene>
    <name evidence="13" type="ORF">RM519_13730</name>
</gene>
<name>A0ABU2Y7Z3_9FLAO</name>
<evidence type="ECO:0000256" key="1">
    <source>
        <dbReference type="ARBA" id="ARBA00004496"/>
    </source>
</evidence>
<dbReference type="NCBIfam" id="TIGR00046">
    <property type="entry name" value="RsmE family RNA methyltransferase"/>
    <property type="match status" value="1"/>
</dbReference>
<dbReference type="GO" id="GO:0032259">
    <property type="term" value="P:methylation"/>
    <property type="evidence" value="ECO:0007669"/>
    <property type="project" value="UniProtKB-KW"/>
</dbReference>
<keyword evidence="6 10" id="KW-0808">Transferase</keyword>
<comment type="function">
    <text evidence="8 10">Specifically methylates the N3 position of the uracil ring of uridine 1498 (m3U1498) in 16S rRNA. Acts on the fully assembled 30S ribosomal subunit.</text>
</comment>
<evidence type="ECO:0000256" key="6">
    <source>
        <dbReference type="ARBA" id="ARBA00022679"/>
    </source>
</evidence>
<dbReference type="NCBIfam" id="NF008702">
    <property type="entry name" value="PRK11713.6-1"/>
    <property type="match status" value="1"/>
</dbReference>
<evidence type="ECO:0000313" key="14">
    <source>
        <dbReference type="Proteomes" id="UP001252186"/>
    </source>
</evidence>
<evidence type="ECO:0000313" key="13">
    <source>
        <dbReference type="EMBL" id="MDT0554317.1"/>
    </source>
</evidence>
<feature type="domain" description="Ribosomal RNA small subunit methyltransferase E PUA-like" evidence="12">
    <location>
        <begin position="22"/>
        <end position="64"/>
    </location>
</feature>
<dbReference type="InterPro" id="IPR029028">
    <property type="entry name" value="Alpha/beta_knot_MTases"/>
</dbReference>
<accession>A0ABU2Y7Z3</accession>
<dbReference type="InterPro" id="IPR046886">
    <property type="entry name" value="RsmE_MTase_dom"/>
</dbReference>
<evidence type="ECO:0000259" key="11">
    <source>
        <dbReference type="Pfam" id="PF04452"/>
    </source>
</evidence>
<dbReference type="EMBL" id="JAVRHV010000009">
    <property type="protein sequence ID" value="MDT0554317.1"/>
    <property type="molecule type" value="Genomic_DNA"/>
</dbReference>
<protein>
    <recommendedName>
        <fullName evidence="10">Ribosomal RNA small subunit methyltransferase E</fullName>
        <ecNumber evidence="10">2.1.1.193</ecNumber>
    </recommendedName>
</protein>
<dbReference type="Proteomes" id="UP001252186">
    <property type="component" value="Unassembled WGS sequence"/>
</dbReference>
<evidence type="ECO:0000256" key="7">
    <source>
        <dbReference type="ARBA" id="ARBA00022691"/>
    </source>
</evidence>
<dbReference type="PANTHER" id="PTHR30027:SF3">
    <property type="entry name" value="16S RRNA (URACIL(1498)-N(3))-METHYLTRANSFERASE"/>
    <property type="match status" value="1"/>
</dbReference>
<keyword evidence="7 10" id="KW-0949">S-adenosyl-L-methionine</keyword>
<comment type="subcellular location">
    <subcellularLocation>
        <location evidence="1 10">Cytoplasm</location>
    </subcellularLocation>
</comment>
<dbReference type="Pfam" id="PF20260">
    <property type="entry name" value="PUA_4"/>
    <property type="match status" value="1"/>
</dbReference>
<dbReference type="InterPro" id="IPR046887">
    <property type="entry name" value="RsmE_PUA-like"/>
</dbReference>
<dbReference type="RefSeq" id="WP_311594404.1">
    <property type="nucleotide sequence ID" value="NZ_JAVRHV010000009.1"/>
</dbReference>
<keyword evidence="14" id="KW-1185">Reference proteome</keyword>
<dbReference type="Gene3D" id="3.40.1280.10">
    <property type="match status" value="1"/>
</dbReference>
<dbReference type="InterPro" id="IPR029026">
    <property type="entry name" value="tRNA_m1G_MTases_N"/>
</dbReference>
<evidence type="ECO:0000256" key="9">
    <source>
        <dbReference type="ARBA" id="ARBA00047944"/>
    </source>
</evidence>
<sequence length="236" mass="26952">MQLFYSEHISNNYAQFTFDKIESRHIVKVLRKNTGDQLNITNGKGDLFTVEIVLPNEKKCLVDIVNSEKRVKPWNYYLHIAIAPTKNNDRYEWFLEKATEIGIDEITPIICKHSERKVIKKERFDKVIISAMKQSLKFRLPKLNDVVSFSEFISKEIEGDKLIAHCEETNKKTLKQVIQGSNKITILIGPEGDFSIAEIEKALGKNFEPVTFGASRLRTETAGIVAAHSVSILNEK</sequence>
<evidence type="ECO:0000256" key="3">
    <source>
        <dbReference type="ARBA" id="ARBA00022490"/>
    </source>
</evidence>
<dbReference type="SUPFAM" id="SSF75217">
    <property type="entry name" value="alpha/beta knot"/>
    <property type="match status" value="1"/>
</dbReference>
<keyword evidence="5 10" id="KW-0489">Methyltransferase</keyword>
<evidence type="ECO:0000259" key="12">
    <source>
        <dbReference type="Pfam" id="PF20260"/>
    </source>
</evidence>
<dbReference type="EC" id="2.1.1.193" evidence="10"/>
<dbReference type="InterPro" id="IPR015947">
    <property type="entry name" value="PUA-like_sf"/>
</dbReference>
<evidence type="ECO:0000256" key="8">
    <source>
        <dbReference type="ARBA" id="ARBA00025699"/>
    </source>
</evidence>
<evidence type="ECO:0000256" key="2">
    <source>
        <dbReference type="ARBA" id="ARBA00005528"/>
    </source>
</evidence>
<comment type="catalytic activity">
    <reaction evidence="9 10">
        <text>uridine(1498) in 16S rRNA + S-adenosyl-L-methionine = N(3)-methyluridine(1498) in 16S rRNA + S-adenosyl-L-homocysteine + H(+)</text>
        <dbReference type="Rhea" id="RHEA:42920"/>
        <dbReference type="Rhea" id="RHEA-COMP:10283"/>
        <dbReference type="Rhea" id="RHEA-COMP:10284"/>
        <dbReference type="ChEBI" id="CHEBI:15378"/>
        <dbReference type="ChEBI" id="CHEBI:57856"/>
        <dbReference type="ChEBI" id="CHEBI:59789"/>
        <dbReference type="ChEBI" id="CHEBI:65315"/>
        <dbReference type="ChEBI" id="CHEBI:74502"/>
        <dbReference type="EC" id="2.1.1.193"/>
    </reaction>
</comment>
<organism evidence="13 14">
    <name type="scientific">Urechidicola vernalis</name>
    <dbReference type="NCBI Taxonomy" id="3075600"/>
    <lineage>
        <taxon>Bacteria</taxon>
        <taxon>Pseudomonadati</taxon>
        <taxon>Bacteroidota</taxon>
        <taxon>Flavobacteriia</taxon>
        <taxon>Flavobacteriales</taxon>
        <taxon>Flavobacteriaceae</taxon>
        <taxon>Urechidicola</taxon>
    </lineage>
</organism>
<evidence type="ECO:0000256" key="4">
    <source>
        <dbReference type="ARBA" id="ARBA00022552"/>
    </source>
</evidence>
<dbReference type="Gene3D" id="2.40.240.20">
    <property type="entry name" value="Hypothetical PUA domain-like, domain 1"/>
    <property type="match status" value="1"/>
</dbReference>
<dbReference type="CDD" id="cd18084">
    <property type="entry name" value="RsmE-like"/>
    <property type="match status" value="1"/>
</dbReference>
<dbReference type="SUPFAM" id="SSF88697">
    <property type="entry name" value="PUA domain-like"/>
    <property type="match status" value="1"/>
</dbReference>
<reference evidence="13 14" key="1">
    <citation type="submission" date="2023-09" db="EMBL/GenBank/DDBJ databases">
        <authorList>
            <person name="Rey-Velasco X."/>
        </authorList>
    </citation>
    <scope>NUCLEOTIDE SEQUENCE [LARGE SCALE GENOMIC DNA]</scope>
    <source>
        <strain evidence="13 14">P050</strain>
    </source>
</reference>
<keyword evidence="4 10" id="KW-0698">rRNA processing</keyword>
<evidence type="ECO:0000256" key="5">
    <source>
        <dbReference type="ARBA" id="ARBA00022603"/>
    </source>
</evidence>
<dbReference type="InterPro" id="IPR006700">
    <property type="entry name" value="RsmE"/>
</dbReference>
<dbReference type="PANTHER" id="PTHR30027">
    <property type="entry name" value="RIBOSOMAL RNA SMALL SUBUNIT METHYLTRANSFERASE E"/>
    <property type="match status" value="1"/>
</dbReference>
<dbReference type="PIRSF" id="PIRSF015601">
    <property type="entry name" value="MTase_slr0722"/>
    <property type="match status" value="1"/>
</dbReference>
<feature type="domain" description="Ribosomal RNA small subunit methyltransferase E methyltransferase" evidence="11">
    <location>
        <begin position="75"/>
        <end position="230"/>
    </location>
</feature>
<dbReference type="Pfam" id="PF04452">
    <property type="entry name" value="Methyltrans_RNA"/>
    <property type="match status" value="1"/>
</dbReference>
<evidence type="ECO:0000256" key="10">
    <source>
        <dbReference type="PIRNR" id="PIRNR015601"/>
    </source>
</evidence>
<comment type="similarity">
    <text evidence="2 10">Belongs to the RNA methyltransferase RsmE family.</text>
</comment>
<keyword evidence="3 10" id="KW-0963">Cytoplasm</keyword>
<proteinExistence type="inferred from homology"/>
<dbReference type="GO" id="GO:0008168">
    <property type="term" value="F:methyltransferase activity"/>
    <property type="evidence" value="ECO:0007669"/>
    <property type="project" value="UniProtKB-KW"/>
</dbReference>